<evidence type="ECO:0000259" key="5">
    <source>
        <dbReference type="PROSITE" id="PS50112"/>
    </source>
</evidence>
<dbReference type="AlphaFoldDB" id="A0A0F9A4U9"/>
<dbReference type="CDD" id="cd06170">
    <property type="entry name" value="LuxR_C_like"/>
    <property type="match status" value="1"/>
</dbReference>
<dbReference type="Pfam" id="PF13426">
    <property type="entry name" value="PAS_9"/>
    <property type="match status" value="1"/>
</dbReference>
<dbReference type="PRINTS" id="PR00038">
    <property type="entry name" value="HTHLUXR"/>
</dbReference>
<dbReference type="Gene3D" id="1.10.10.10">
    <property type="entry name" value="Winged helix-like DNA-binding domain superfamily/Winged helix DNA-binding domain"/>
    <property type="match status" value="1"/>
</dbReference>
<keyword evidence="1" id="KW-0805">Transcription regulation</keyword>
<dbReference type="InterPro" id="IPR036388">
    <property type="entry name" value="WH-like_DNA-bd_sf"/>
</dbReference>
<evidence type="ECO:0000259" key="6">
    <source>
        <dbReference type="PROSITE" id="PS50113"/>
    </source>
</evidence>
<comment type="caution">
    <text evidence="7">The sequence shown here is derived from an EMBL/GenBank/DDBJ whole genome shotgun (WGS) entry which is preliminary data.</text>
</comment>
<dbReference type="SUPFAM" id="SSF55785">
    <property type="entry name" value="PYP-like sensor domain (PAS domain)"/>
    <property type="match status" value="1"/>
</dbReference>
<dbReference type="InterPro" id="IPR000014">
    <property type="entry name" value="PAS"/>
</dbReference>
<gene>
    <name evidence="7" type="ORF">LCGC14_2614540</name>
</gene>
<keyword evidence="2" id="KW-0238">DNA-binding</keyword>
<evidence type="ECO:0008006" key="8">
    <source>
        <dbReference type="Google" id="ProtNLM"/>
    </source>
</evidence>
<dbReference type="NCBIfam" id="TIGR00229">
    <property type="entry name" value="sensory_box"/>
    <property type="match status" value="1"/>
</dbReference>
<feature type="domain" description="PAC" evidence="6">
    <location>
        <begin position="64"/>
        <end position="114"/>
    </location>
</feature>
<protein>
    <recommendedName>
        <fullName evidence="8">HTH luxR-type domain-containing protein</fullName>
    </recommendedName>
</protein>
<dbReference type="InterPro" id="IPR035965">
    <property type="entry name" value="PAS-like_dom_sf"/>
</dbReference>
<dbReference type="SUPFAM" id="SSF46894">
    <property type="entry name" value="C-terminal effector domain of the bipartite response regulators"/>
    <property type="match status" value="1"/>
</dbReference>
<feature type="domain" description="PAS" evidence="5">
    <location>
        <begin position="5"/>
        <end position="60"/>
    </location>
</feature>
<dbReference type="InterPro" id="IPR000700">
    <property type="entry name" value="PAS-assoc_C"/>
</dbReference>
<dbReference type="PROSITE" id="PS50043">
    <property type="entry name" value="HTH_LUXR_2"/>
    <property type="match status" value="1"/>
</dbReference>
<evidence type="ECO:0000259" key="4">
    <source>
        <dbReference type="PROSITE" id="PS50043"/>
    </source>
</evidence>
<dbReference type="SMART" id="SM00091">
    <property type="entry name" value="PAS"/>
    <property type="match status" value="1"/>
</dbReference>
<dbReference type="CDD" id="cd00130">
    <property type="entry name" value="PAS"/>
    <property type="match status" value="1"/>
</dbReference>
<evidence type="ECO:0000256" key="1">
    <source>
        <dbReference type="ARBA" id="ARBA00023015"/>
    </source>
</evidence>
<dbReference type="InterPro" id="IPR000792">
    <property type="entry name" value="Tscrpt_reg_LuxR_C"/>
</dbReference>
<feature type="non-terminal residue" evidence="7">
    <location>
        <position position="1"/>
    </location>
</feature>
<reference evidence="7" key="1">
    <citation type="journal article" date="2015" name="Nature">
        <title>Complex archaea that bridge the gap between prokaryotes and eukaryotes.</title>
        <authorList>
            <person name="Spang A."/>
            <person name="Saw J.H."/>
            <person name="Jorgensen S.L."/>
            <person name="Zaremba-Niedzwiedzka K."/>
            <person name="Martijn J."/>
            <person name="Lind A.E."/>
            <person name="van Eijk R."/>
            <person name="Schleper C."/>
            <person name="Guy L."/>
            <person name="Ettema T.J."/>
        </authorList>
    </citation>
    <scope>NUCLEOTIDE SEQUENCE</scope>
</reference>
<dbReference type="Gene3D" id="3.30.450.20">
    <property type="entry name" value="PAS domain"/>
    <property type="match status" value="1"/>
</dbReference>
<dbReference type="InterPro" id="IPR016032">
    <property type="entry name" value="Sig_transdc_resp-reg_C-effctor"/>
</dbReference>
<evidence type="ECO:0000256" key="2">
    <source>
        <dbReference type="ARBA" id="ARBA00023125"/>
    </source>
</evidence>
<dbReference type="PANTHER" id="PTHR44688">
    <property type="entry name" value="DNA-BINDING TRANSCRIPTIONAL ACTIVATOR DEVR_DOSR"/>
    <property type="match status" value="1"/>
</dbReference>
<accession>A0A0F9A4U9</accession>
<dbReference type="EMBL" id="LAZR01044462">
    <property type="protein sequence ID" value="KKL04589.1"/>
    <property type="molecule type" value="Genomic_DNA"/>
</dbReference>
<proteinExistence type="predicted"/>
<dbReference type="Pfam" id="PF00196">
    <property type="entry name" value="GerE"/>
    <property type="match status" value="1"/>
</dbReference>
<evidence type="ECO:0000313" key="7">
    <source>
        <dbReference type="EMBL" id="KKL04589.1"/>
    </source>
</evidence>
<dbReference type="PANTHER" id="PTHR44688:SF16">
    <property type="entry name" value="DNA-BINDING TRANSCRIPTIONAL ACTIVATOR DEVR_DOSR"/>
    <property type="match status" value="1"/>
</dbReference>
<dbReference type="PROSITE" id="PS50113">
    <property type="entry name" value="PAC"/>
    <property type="match status" value="1"/>
</dbReference>
<feature type="domain" description="HTH luxR-type" evidence="4">
    <location>
        <begin position="128"/>
        <end position="193"/>
    </location>
</feature>
<dbReference type="SMART" id="SM00421">
    <property type="entry name" value="HTH_LUXR"/>
    <property type="match status" value="1"/>
</dbReference>
<dbReference type="GO" id="GO:0003677">
    <property type="term" value="F:DNA binding"/>
    <property type="evidence" value="ECO:0007669"/>
    <property type="project" value="UniProtKB-KW"/>
</dbReference>
<keyword evidence="3" id="KW-0804">Transcription</keyword>
<organism evidence="7">
    <name type="scientific">marine sediment metagenome</name>
    <dbReference type="NCBI Taxonomy" id="412755"/>
    <lineage>
        <taxon>unclassified sequences</taxon>
        <taxon>metagenomes</taxon>
        <taxon>ecological metagenomes</taxon>
    </lineage>
</organism>
<dbReference type="GO" id="GO:0006355">
    <property type="term" value="P:regulation of DNA-templated transcription"/>
    <property type="evidence" value="ECO:0007669"/>
    <property type="project" value="InterPro"/>
</dbReference>
<sequence>PHYGIAVHSEGKLVFVNRAAAELLGVADPDQLIGRPLRDFVHPDYADAVMKRIQRTRPEGKKVDLVEEVLIRLDGHVIDVEMAAIPITYQGKPARQVVLRDISERKRMEAVLQRAREELESAVERQMQRANAYGLTFRELAVLHLVAAGRSDKGIGTTLGISPLTASKHLANILDKMGATSRTEAGVRAVKEGLVE</sequence>
<dbReference type="PROSITE" id="PS50112">
    <property type="entry name" value="PAS"/>
    <property type="match status" value="1"/>
</dbReference>
<evidence type="ECO:0000256" key="3">
    <source>
        <dbReference type="ARBA" id="ARBA00023163"/>
    </source>
</evidence>
<name>A0A0F9A4U9_9ZZZZ</name>